<feature type="compositionally biased region" description="Low complexity" evidence="4">
    <location>
        <begin position="503"/>
        <end position="516"/>
    </location>
</feature>
<evidence type="ECO:0000256" key="4">
    <source>
        <dbReference type="SAM" id="MobiDB-lite"/>
    </source>
</evidence>
<dbReference type="Gene3D" id="1.10.510.10">
    <property type="entry name" value="Transferase(Phosphotransferase) domain 1"/>
    <property type="match status" value="1"/>
</dbReference>
<name>A0A507FF05_9FUNG</name>
<feature type="region of interest" description="Disordered" evidence="4">
    <location>
        <begin position="439"/>
        <end position="462"/>
    </location>
</feature>
<gene>
    <name evidence="6" type="ORF">CcCBS67573_g04577</name>
</gene>
<keyword evidence="1 3" id="KW-0547">Nucleotide-binding</keyword>
<feature type="compositionally biased region" description="Low complexity" evidence="4">
    <location>
        <begin position="96"/>
        <end position="118"/>
    </location>
</feature>
<feature type="compositionally biased region" description="Low complexity" evidence="4">
    <location>
        <begin position="238"/>
        <end position="258"/>
    </location>
</feature>
<dbReference type="PANTHER" id="PTHR24346">
    <property type="entry name" value="MAP/MICROTUBULE AFFINITY-REGULATING KINASE"/>
    <property type="match status" value="1"/>
</dbReference>
<dbReference type="PANTHER" id="PTHR24346:SF51">
    <property type="entry name" value="PAS DOMAIN-CONTAINING SERINE_THREONINE-PROTEIN KINASE"/>
    <property type="match status" value="1"/>
</dbReference>
<proteinExistence type="predicted"/>
<feature type="compositionally biased region" description="Low complexity" evidence="4">
    <location>
        <begin position="30"/>
        <end position="54"/>
    </location>
</feature>
<dbReference type="PROSITE" id="PS00108">
    <property type="entry name" value="PROTEIN_KINASE_ST"/>
    <property type="match status" value="1"/>
</dbReference>
<dbReference type="OrthoDB" id="10252171at2759"/>
<evidence type="ECO:0000256" key="3">
    <source>
        <dbReference type="PROSITE-ProRule" id="PRU10141"/>
    </source>
</evidence>
<keyword evidence="2 3" id="KW-0067">ATP-binding</keyword>
<dbReference type="PROSITE" id="PS00107">
    <property type="entry name" value="PROTEIN_KINASE_ATP"/>
    <property type="match status" value="1"/>
</dbReference>
<feature type="region of interest" description="Disordered" evidence="4">
    <location>
        <begin position="1"/>
        <end position="62"/>
    </location>
</feature>
<feature type="compositionally biased region" description="Acidic residues" evidence="4">
    <location>
        <begin position="259"/>
        <end position="270"/>
    </location>
</feature>
<dbReference type="GO" id="GO:0005524">
    <property type="term" value="F:ATP binding"/>
    <property type="evidence" value="ECO:0007669"/>
    <property type="project" value="UniProtKB-UniRule"/>
</dbReference>
<dbReference type="InterPro" id="IPR000719">
    <property type="entry name" value="Prot_kinase_dom"/>
</dbReference>
<feature type="domain" description="Protein kinase" evidence="5">
    <location>
        <begin position="579"/>
        <end position="874"/>
    </location>
</feature>
<dbReference type="SUPFAM" id="SSF56112">
    <property type="entry name" value="Protein kinase-like (PK-like)"/>
    <property type="match status" value="1"/>
</dbReference>
<dbReference type="InterPro" id="IPR008271">
    <property type="entry name" value="Ser/Thr_kinase_AS"/>
</dbReference>
<evidence type="ECO:0000313" key="6">
    <source>
        <dbReference type="EMBL" id="TPX74160.1"/>
    </source>
</evidence>
<keyword evidence="7" id="KW-1185">Reference proteome</keyword>
<feature type="compositionally biased region" description="Polar residues" evidence="4">
    <location>
        <begin position="370"/>
        <end position="384"/>
    </location>
</feature>
<protein>
    <recommendedName>
        <fullName evidence="5">Protein kinase domain-containing protein</fullName>
    </recommendedName>
</protein>
<dbReference type="GO" id="GO:0005634">
    <property type="term" value="C:nucleus"/>
    <property type="evidence" value="ECO:0007669"/>
    <property type="project" value="TreeGrafter"/>
</dbReference>
<dbReference type="InterPro" id="IPR017441">
    <property type="entry name" value="Protein_kinase_ATP_BS"/>
</dbReference>
<evidence type="ECO:0000313" key="7">
    <source>
        <dbReference type="Proteomes" id="UP000320333"/>
    </source>
</evidence>
<dbReference type="Pfam" id="PF00069">
    <property type="entry name" value="Pkinase"/>
    <property type="match status" value="1"/>
</dbReference>
<feature type="compositionally biased region" description="Low complexity" evidence="4">
    <location>
        <begin position="140"/>
        <end position="157"/>
    </location>
</feature>
<dbReference type="EMBL" id="QEAP01000141">
    <property type="protein sequence ID" value="TPX74160.1"/>
    <property type="molecule type" value="Genomic_DNA"/>
</dbReference>
<reference evidence="6 7" key="1">
    <citation type="journal article" date="2019" name="Sci. Rep.">
        <title>Comparative genomics of chytrid fungi reveal insights into the obligate biotrophic and pathogenic lifestyle of Synchytrium endobioticum.</title>
        <authorList>
            <person name="van de Vossenberg B.T.L.H."/>
            <person name="Warris S."/>
            <person name="Nguyen H.D.T."/>
            <person name="van Gent-Pelzer M.P.E."/>
            <person name="Joly D.L."/>
            <person name="van de Geest H.C."/>
            <person name="Bonants P.J.M."/>
            <person name="Smith D.S."/>
            <person name="Levesque C.A."/>
            <person name="van der Lee T.A.J."/>
        </authorList>
    </citation>
    <scope>NUCLEOTIDE SEQUENCE [LARGE SCALE GENOMIC DNA]</scope>
    <source>
        <strain evidence="6 7">CBS 675.73</strain>
    </source>
</reference>
<feature type="compositionally biased region" description="Low complexity" evidence="4">
    <location>
        <begin position="316"/>
        <end position="325"/>
    </location>
</feature>
<dbReference type="GO" id="GO:0035556">
    <property type="term" value="P:intracellular signal transduction"/>
    <property type="evidence" value="ECO:0007669"/>
    <property type="project" value="TreeGrafter"/>
</dbReference>
<dbReference type="SMART" id="SM00220">
    <property type="entry name" value="S_TKc"/>
    <property type="match status" value="1"/>
</dbReference>
<evidence type="ECO:0000256" key="1">
    <source>
        <dbReference type="ARBA" id="ARBA00022741"/>
    </source>
</evidence>
<evidence type="ECO:0000256" key="2">
    <source>
        <dbReference type="ARBA" id="ARBA00022840"/>
    </source>
</evidence>
<dbReference type="GO" id="GO:0004674">
    <property type="term" value="F:protein serine/threonine kinase activity"/>
    <property type="evidence" value="ECO:0007669"/>
    <property type="project" value="TreeGrafter"/>
</dbReference>
<feature type="compositionally biased region" description="Polar residues" evidence="4">
    <location>
        <begin position="275"/>
        <end position="295"/>
    </location>
</feature>
<accession>A0A507FF05</accession>
<evidence type="ECO:0000259" key="5">
    <source>
        <dbReference type="PROSITE" id="PS50011"/>
    </source>
</evidence>
<feature type="region of interest" description="Disordered" evidence="4">
    <location>
        <begin position="492"/>
        <end position="516"/>
    </location>
</feature>
<organism evidence="6 7">
    <name type="scientific">Chytriomyces confervae</name>
    <dbReference type="NCBI Taxonomy" id="246404"/>
    <lineage>
        <taxon>Eukaryota</taxon>
        <taxon>Fungi</taxon>
        <taxon>Fungi incertae sedis</taxon>
        <taxon>Chytridiomycota</taxon>
        <taxon>Chytridiomycota incertae sedis</taxon>
        <taxon>Chytridiomycetes</taxon>
        <taxon>Chytridiales</taxon>
        <taxon>Chytriomycetaceae</taxon>
        <taxon>Chytriomyces</taxon>
    </lineage>
</organism>
<feature type="region of interest" description="Disordered" evidence="4">
    <location>
        <begin position="94"/>
        <end position="403"/>
    </location>
</feature>
<dbReference type="PROSITE" id="PS50011">
    <property type="entry name" value="PROTEIN_KINASE_DOM"/>
    <property type="match status" value="1"/>
</dbReference>
<dbReference type="AlphaFoldDB" id="A0A507FF05"/>
<dbReference type="Gene3D" id="3.30.200.20">
    <property type="entry name" value="Phosphorylase Kinase, domain 1"/>
    <property type="match status" value="1"/>
</dbReference>
<dbReference type="GO" id="GO:0005829">
    <property type="term" value="C:cytosol"/>
    <property type="evidence" value="ECO:0007669"/>
    <property type="project" value="TreeGrafter"/>
</dbReference>
<dbReference type="InterPro" id="IPR011009">
    <property type="entry name" value="Kinase-like_dom_sf"/>
</dbReference>
<feature type="compositionally biased region" description="Basic and acidic residues" evidence="4">
    <location>
        <begin position="16"/>
        <end position="29"/>
    </location>
</feature>
<comment type="caution">
    <text evidence="6">The sequence shown here is derived from an EMBL/GenBank/DDBJ whole genome shotgun (WGS) entry which is preliminary data.</text>
</comment>
<sequence length="882" mass="95228">MSSERRSTIYSGGATRPDKLTDQKPKSEELASSVSTLAASSSSYSQTNLQQQNNGALTARTSSRLHTFNLPEKNIEKLQKWTSLHNTARDSIYTISGDADGSGSVEVGSSSSIRESGAMKPTSARTFGTPLNDRLASIDETSGSSGSSGGETPSSPERAMDASGLKSQVSWSNIRGPPENTATTTTTTIDASSNSGILIQPPASKMKASESLSGLKRWHNVTIPAPEEIEQVPSRRISGASSAADHASESSSLRGSLAESEEYDEADSSGDADTMRSSKYSSNGSTENYTASDASSRPEAESTASQKITHEKPHWFSSSFSGKLKGSTDDHIATQPNAAAAGASKTFSSDLPSLCEADEDEPIKQKPPTAASSRHLPTTPSSNDAKQHSKPQPVHHQGIGSWKLPPLLKKMVYGDPSKAASKAEAAPRTVPQKVIAKAIQDTKKGSSNNNIAPSSSKSYLPVPVAASNNGKLASKPSTANIMHAVKHMSILGKPRFGSEPGLGKDSSSGSASDVPAAVSSSSKTLAATSDASLKRVGGASGSVGTIWDDEDVAREMEAELGLSDEQCFMAAKIRFEAKYKVQKQLGAGGHSTVRLATRTYDNKPVVCKFIKHSSVWHWHNCSVTGRQHPMEIQVMRKFSKLNNGRGHPNLINYYEHFELNGKFYIIMEYMGDSWVDLYDYIELYGPVREEVSLEIFKSVVETLVSLHDLGFYHNDIKDENILIHTKTRQIKLIDFGSATAVPKSDDESPNLCENFYGTKKFAAPEALQGDPYEPEMQETWALGTLLFVLLFKLDPFTTDEEIVGTDIGRRIAKFRAAAAKNGPVTGKQRGSHDNDITGVLGDLSDDVMDALVRMMEKDPKRRIKVKDILKLPALRKIKKRAM</sequence>
<feature type="compositionally biased region" description="Polar residues" evidence="4">
    <location>
        <begin position="445"/>
        <end position="458"/>
    </location>
</feature>
<dbReference type="Proteomes" id="UP000320333">
    <property type="component" value="Unassembled WGS sequence"/>
</dbReference>
<dbReference type="STRING" id="246404.A0A507FF05"/>
<feature type="binding site" evidence="3">
    <location>
        <position position="608"/>
    </location>
    <ligand>
        <name>ATP</name>
        <dbReference type="ChEBI" id="CHEBI:30616"/>
    </ligand>
</feature>
<dbReference type="GO" id="GO:0045719">
    <property type="term" value="P:negative regulation of glycogen biosynthetic process"/>
    <property type="evidence" value="ECO:0007669"/>
    <property type="project" value="TreeGrafter"/>
</dbReference>